<evidence type="ECO:0000256" key="12">
    <source>
        <dbReference type="ARBA" id="ARBA00031636"/>
    </source>
</evidence>
<evidence type="ECO:0000256" key="9">
    <source>
        <dbReference type="ARBA" id="ARBA00022989"/>
    </source>
</evidence>
<dbReference type="OrthoDB" id="9806302at2"/>
<keyword evidence="8 13" id="KW-0812">Transmembrane</keyword>
<feature type="transmembrane region" description="Helical" evidence="13">
    <location>
        <begin position="157"/>
        <end position="177"/>
    </location>
</feature>
<dbReference type="PANTHER" id="PTHR43298">
    <property type="entry name" value="MULTIDRUG RESISTANCE PROTEIN NORM-RELATED"/>
    <property type="match status" value="1"/>
</dbReference>
<protein>
    <recommendedName>
        <fullName evidence="4">Probable multidrug resistance protein NorM</fullName>
    </recommendedName>
    <alternativeName>
        <fullName evidence="12">Multidrug-efflux transporter</fullName>
    </alternativeName>
</protein>
<feature type="transmembrane region" description="Helical" evidence="13">
    <location>
        <begin position="131"/>
        <end position="150"/>
    </location>
</feature>
<dbReference type="InterPro" id="IPR048279">
    <property type="entry name" value="MdtK-like"/>
</dbReference>
<dbReference type="CDD" id="cd13137">
    <property type="entry name" value="MATE_NorM_like"/>
    <property type="match status" value="1"/>
</dbReference>
<feature type="transmembrane region" description="Helical" evidence="13">
    <location>
        <begin position="189"/>
        <end position="210"/>
    </location>
</feature>
<evidence type="ECO:0000313" key="14">
    <source>
        <dbReference type="EMBL" id="TLS51104.1"/>
    </source>
</evidence>
<feature type="transmembrane region" description="Helical" evidence="13">
    <location>
        <begin position="380"/>
        <end position="403"/>
    </location>
</feature>
<proteinExistence type="inferred from homology"/>
<gene>
    <name evidence="14" type="ORF">FE782_17100</name>
</gene>
<comment type="caution">
    <text evidence="14">The sequence shown here is derived from an EMBL/GenBank/DDBJ whole genome shotgun (WGS) entry which is preliminary data.</text>
</comment>
<evidence type="ECO:0000256" key="11">
    <source>
        <dbReference type="ARBA" id="ARBA00023136"/>
    </source>
</evidence>
<keyword evidence="6" id="KW-0050">Antiport</keyword>
<dbReference type="EMBL" id="VCIW01000011">
    <property type="protein sequence ID" value="TLS51104.1"/>
    <property type="molecule type" value="Genomic_DNA"/>
</dbReference>
<evidence type="ECO:0000256" key="2">
    <source>
        <dbReference type="ARBA" id="ARBA00004651"/>
    </source>
</evidence>
<feature type="transmembrane region" description="Helical" evidence="13">
    <location>
        <begin position="35"/>
        <end position="57"/>
    </location>
</feature>
<dbReference type="GO" id="GO:0015297">
    <property type="term" value="F:antiporter activity"/>
    <property type="evidence" value="ECO:0007669"/>
    <property type="project" value="UniProtKB-KW"/>
</dbReference>
<keyword evidence="5" id="KW-0813">Transport</keyword>
<dbReference type="GO" id="GO:0042910">
    <property type="term" value="F:xenobiotic transmembrane transporter activity"/>
    <property type="evidence" value="ECO:0007669"/>
    <property type="project" value="InterPro"/>
</dbReference>
<comment type="similarity">
    <text evidence="3">Belongs to the multi antimicrobial extrusion (MATE) (TC 2.A.66.1) family.</text>
</comment>
<dbReference type="GO" id="GO:0005886">
    <property type="term" value="C:plasma membrane"/>
    <property type="evidence" value="ECO:0007669"/>
    <property type="project" value="UniProtKB-SubCell"/>
</dbReference>
<keyword evidence="11 13" id="KW-0472">Membrane</keyword>
<comment type="subcellular location">
    <subcellularLocation>
        <location evidence="2">Cell membrane</location>
        <topology evidence="2">Multi-pass membrane protein</topology>
    </subcellularLocation>
</comment>
<feature type="transmembrane region" description="Helical" evidence="13">
    <location>
        <begin position="314"/>
        <end position="335"/>
    </location>
</feature>
<keyword evidence="9 13" id="KW-1133">Transmembrane helix</keyword>
<keyword evidence="10" id="KW-0406">Ion transport</keyword>
<keyword evidence="15" id="KW-1185">Reference proteome</keyword>
<evidence type="ECO:0000256" key="6">
    <source>
        <dbReference type="ARBA" id="ARBA00022449"/>
    </source>
</evidence>
<feature type="transmembrane region" description="Helical" evidence="13">
    <location>
        <begin position="239"/>
        <end position="258"/>
    </location>
</feature>
<evidence type="ECO:0000313" key="15">
    <source>
        <dbReference type="Proteomes" id="UP000309676"/>
    </source>
</evidence>
<evidence type="ECO:0000256" key="7">
    <source>
        <dbReference type="ARBA" id="ARBA00022475"/>
    </source>
</evidence>
<sequence length="449" mass="48410">MRYWKTILSLALPSILSFATMTASGTINLILVGKMGALVIAIVGVCNIIMYNAWALFSGLGHTINYLVAQSYGAERMDQGVMRTYIALLVSAVMGAAVFVVGLFASGPILAMMGGDAAFVAEGTPYLRLRFAAMAFSIPIFVFHGFLRGVGDTRTPMILTILGNAVMVVLTYGLAFGEFGLPTLGLAGAGWGMVAGEAVGLLGCLYVYYVRMAGRFGTRRRVRPSLSETKLIAAESGKLGLQEFAMSVSMLVFTRFVMELGTTAVAANEVALNVMSFGFMPAFAFGATATILVGQEIGRGAPELARKLGTHTALLGSLFLLALGAVEFAFAESIARWYTDDPEVYRLTAHLIQVAAFLQLFDGFYNFFGGGLRGIGDTAYLLKASVALNWLLFLPVAYLAVFVFEWGSYGAWVSLYLYMTAFGLALMLRYYRTDWSQIRLKETAGSPSN</sequence>
<keyword evidence="7" id="KW-1003">Cell membrane</keyword>
<feature type="transmembrane region" description="Helical" evidence="13">
    <location>
        <begin position="270"/>
        <end position="293"/>
    </location>
</feature>
<dbReference type="Proteomes" id="UP000309676">
    <property type="component" value="Unassembled WGS sequence"/>
</dbReference>
<evidence type="ECO:0000256" key="3">
    <source>
        <dbReference type="ARBA" id="ARBA00010199"/>
    </source>
</evidence>
<dbReference type="NCBIfam" id="TIGR00797">
    <property type="entry name" value="matE"/>
    <property type="match status" value="1"/>
</dbReference>
<dbReference type="PANTHER" id="PTHR43298:SF2">
    <property type="entry name" value="FMN_FAD EXPORTER YEEO-RELATED"/>
    <property type="match status" value="1"/>
</dbReference>
<evidence type="ECO:0000256" key="1">
    <source>
        <dbReference type="ARBA" id="ARBA00003408"/>
    </source>
</evidence>
<organism evidence="14 15">
    <name type="scientific">Paenibacillus antri</name>
    <dbReference type="NCBI Taxonomy" id="2582848"/>
    <lineage>
        <taxon>Bacteria</taxon>
        <taxon>Bacillati</taxon>
        <taxon>Bacillota</taxon>
        <taxon>Bacilli</taxon>
        <taxon>Bacillales</taxon>
        <taxon>Paenibacillaceae</taxon>
        <taxon>Paenibacillus</taxon>
    </lineage>
</organism>
<evidence type="ECO:0000256" key="10">
    <source>
        <dbReference type="ARBA" id="ARBA00023065"/>
    </source>
</evidence>
<accession>A0A5R9GD53</accession>
<evidence type="ECO:0000256" key="5">
    <source>
        <dbReference type="ARBA" id="ARBA00022448"/>
    </source>
</evidence>
<evidence type="ECO:0000256" key="13">
    <source>
        <dbReference type="SAM" id="Phobius"/>
    </source>
</evidence>
<feature type="transmembrane region" description="Helical" evidence="13">
    <location>
        <begin position="85"/>
        <end position="111"/>
    </location>
</feature>
<comment type="function">
    <text evidence="1">Multidrug efflux pump.</text>
</comment>
<dbReference type="RefSeq" id="WP_138195456.1">
    <property type="nucleotide sequence ID" value="NZ_VCIW01000011.1"/>
</dbReference>
<dbReference type="InterPro" id="IPR050222">
    <property type="entry name" value="MATE_MdtK"/>
</dbReference>
<dbReference type="Pfam" id="PF01554">
    <property type="entry name" value="MatE"/>
    <property type="match status" value="2"/>
</dbReference>
<evidence type="ECO:0000256" key="8">
    <source>
        <dbReference type="ARBA" id="ARBA00022692"/>
    </source>
</evidence>
<evidence type="ECO:0000256" key="4">
    <source>
        <dbReference type="ARBA" id="ARBA00020268"/>
    </source>
</evidence>
<reference evidence="14 15" key="1">
    <citation type="submission" date="2019-05" db="EMBL/GenBank/DDBJ databases">
        <authorList>
            <person name="Narsing Rao M.P."/>
            <person name="Li W.J."/>
        </authorList>
    </citation>
    <scope>NUCLEOTIDE SEQUENCE [LARGE SCALE GENOMIC DNA]</scope>
    <source>
        <strain evidence="14 15">SYSU_K30003</strain>
    </source>
</reference>
<feature type="transmembrane region" description="Helical" evidence="13">
    <location>
        <begin position="409"/>
        <end position="431"/>
    </location>
</feature>
<dbReference type="InterPro" id="IPR002528">
    <property type="entry name" value="MATE_fam"/>
</dbReference>
<dbReference type="GO" id="GO:0006811">
    <property type="term" value="P:monoatomic ion transport"/>
    <property type="evidence" value="ECO:0007669"/>
    <property type="project" value="UniProtKB-KW"/>
</dbReference>
<dbReference type="AlphaFoldDB" id="A0A5R9GD53"/>
<dbReference type="PIRSF" id="PIRSF006603">
    <property type="entry name" value="DinF"/>
    <property type="match status" value="1"/>
</dbReference>
<name>A0A5R9GD53_9BACL</name>
<feature type="transmembrane region" description="Helical" evidence="13">
    <location>
        <begin position="347"/>
        <end position="368"/>
    </location>
</feature>